<accession>A0AAE1BD29</accession>
<comment type="caution">
    <text evidence="1">The sequence shown here is derived from an EMBL/GenBank/DDBJ whole genome shotgun (WGS) entry which is preliminary data.</text>
</comment>
<dbReference type="EMBL" id="JAWDGP010000195">
    <property type="protein sequence ID" value="KAK3803037.1"/>
    <property type="molecule type" value="Genomic_DNA"/>
</dbReference>
<dbReference type="Proteomes" id="UP001283361">
    <property type="component" value="Unassembled WGS sequence"/>
</dbReference>
<sequence>MRAGIHCFCCGASAIEFPGEVVFPEQYVDLDLYKLICAVINLIYRVAIFDLFLHDEQDIHRTEWKLQEEPHNSYLTGRGFQTHCKLDCLWNFHSDYEKFNVPYVFQSRGRLGTNSSLCLLLSLGLK</sequence>
<keyword evidence="2" id="KW-1185">Reference proteome</keyword>
<protein>
    <submittedName>
        <fullName evidence="1">Uncharacterized protein</fullName>
    </submittedName>
</protein>
<evidence type="ECO:0000313" key="2">
    <source>
        <dbReference type="Proteomes" id="UP001283361"/>
    </source>
</evidence>
<proteinExistence type="predicted"/>
<dbReference type="AlphaFoldDB" id="A0AAE1BD29"/>
<evidence type="ECO:0000313" key="1">
    <source>
        <dbReference type="EMBL" id="KAK3803037.1"/>
    </source>
</evidence>
<reference evidence="1" key="1">
    <citation type="journal article" date="2023" name="G3 (Bethesda)">
        <title>A reference genome for the long-term kleptoplast-retaining sea slug Elysia crispata morphotype clarki.</title>
        <authorList>
            <person name="Eastman K.E."/>
            <person name="Pendleton A.L."/>
            <person name="Shaikh M.A."/>
            <person name="Suttiyut T."/>
            <person name="Ogas R."/>
            <person name="Tomko P."/>
            <person name="Gavelis G."/>
            <person name="Widhalm J.R."/>
            <person name="Wisecaver J.H."/>
        </authorList>
    </citation>
    <scope>NUCLEOTIDE SEQUENCE</scope>
    <source>
        <strain evidence="1">ECLA1</strain>
    </source>
</reference>
<organism evidence="1 2">
    <name type="scientific">Elysia crispata</name>
    <name type="common">lettuce slug</name>
    <dbReference type="NCBI Taxonomy" id="231223"/>
    <lineage>
        <taxon>Eukaryota</taxon>
        <taxon>Metazoa</taxon>
        <taxon>Spiralia</taxon>
        <taxon>Lophotrochozoa</taxon>
        <taxon>Mollusca</taxon>
        <taxon>Gastropoda</taxon>
        <taxon>Heterobranchia</taxon>
        <taxon>Euthyneura</taxon>
        <taxon>Panpulmonata</taxon>
        <taxon>Sacoglossa</taxon>
        <taxon>Placobranchoidea</taxon>
        <taxon>Plakobranchidae</taxon>
        <taxon>Elysia</taxon>
    </lineage>
</organism>
<name>A0AAE1BD29_9GAST</name>
<gene>
    <name evidence="1" type="ORF">RRG08_052847</name>
</gene>